<proteinExistence type="predicted"/>
<evidence type="ECO:0008006" key="2">
    <source>
        <dbReference type="Google" id="ProtNLM"/>
    </source>
</evidence>
<dbReference type="GO" id="GO:0004062">
    <property type="term" value="F:aryl sulfotransferase activity"/>
    <property type="evidence" value="ECO:0007669"/>
    <property type="project" value="InterPro"/>
</dbReference>
<dbReference type="InterPro" id="IPR010262">
    <property type="entry name" value="Arylsulfotransferase_bact"/>
</dbReference>
<dbReference type="Pfam" id="PF05935">
    <property type="entry name" value="Arylsulfotrans"/>
    <property type="match status" value="1"/>
</dbReference>
<dbReference type="EMBL" id="HBIJ01010286">
    <property type="protein sequence ID" value="CAE0366352.1"/>
    <property type="molecule type" value="Transcribed_RNA"/>
</dbReference>
<organism evidence="1">
    <name type="scientific">Aureoumbra lagunensis</name>
    <dbReference type="NCBI Taxonomy" id="44058"/>
    <lineage>
        <taxon>Eukaryota</taxon>
        <taxon>Sar</taxon>
        <taxon>Stramenopiles</taxon>
        <taxon>Ochrophyta</taxon>
        <taxon>Pelagophyceae</taxon>
        <taxon>Pelagomonadales</taxon>
        <taxon>Aureoumbra</taxon>
    </lineage>
</organism>
<name>A0A7S3NGK8_9STRA</name>
<dbReference type="InterPro" id="IPR053143">
    <property type="entry name" value="Arylsulfate_ST"/>
</dbReference>
<protein>
    <recommendedName>
        <fullName evidence="2">Fibronectin type-III domain-containing protein</fullName>
    </recommendedName>
</protein>
<dbReference type="AlphaFoldDB" id="A0A7S3NGK8"/>
<evidence type="ECO:0000313" key="1">
    <source>
        <dbReference type="EMBL" id="CAE0366352.1"/>
    </source>
</evidence>
<gene>
    <name evidence="1" type="ORF">ALAG00032_LOCUS7096</name>
</gene>
<dbReference type="PANTHER" id="PTHR35340:SF5">
    <property type="entry name" value="ASST-DOMAIN-CONTAINING PROTEIN"/>
    <property type="match status" value="1"/>
</dbReference>
<sequence length="639" mass="71840">MKQRMHCSMNHISRVAACVTVMLMSGVVLSTVRQAQQKTMNLAASMSLTEATRSTKVVVEMPPDDALMPLYVTLQLDFDEEWIDQSGEVAVSYRAIRDWDMDDSLWTQKFEKPMNQSMLRIRLYRLRPNQRYSYEVFLAKENDSPQSAAHGTFISRGTGFERFDSGPYVAISGDRPSFALGTFAAYPSLVAQGQEKQWFQGLLAVDAQGYIVWLYSLCMLEAWDFLPDSSIILVARNDGSCSMLTDHDKGTPARTRLIDDNKQVVANSQLQKIGPDGTLLNQFIQECADGPLHFNKLSHECRVDPFSKNLQVLTTMYQPSIHPDLYATIKTGPTQSVVEHTDTFANAVIVAWDHTVSPDDRKTINPLNPLYDLSEILPPSQHVLFETTAWNSVHMTCAGNASRNAIEFHHVSSISAGRDDNYIVASRNLDTVWSLKRDGSGVQWTLSVHDEIPSDFTFQKPLDKFYQPHSVLQLDNGDLLMIDDGTDRPGCTVIRTGACFSRAVRYRLDHDLKTISIVWQFTYPYDLKDADNFLDIAQRDTWNEVGGSAFRLENGHYLVAFSSVDASAQNPRGSALIFELDIHGNHTLTTTLAIPTPTSNIGTQNGYRFMPWHSINGESFSTPFLQVPTPPVTPIFRRR</sequence>
<dbReference type="PANTHER" id="PTHR35340">
    <property type="entry name" value="PQQ ENZYME REPEAT PROTEIN-RELATED"/>
    <property type="match status" value="1"/>
</dbReference>
<reference evidence="1" key="1">
    <citation type="submission" date="2021-01" db="EMBL/GenBank/DDBJ databases">
        <authorList>
            <person name="Corre E."/>
            <person name="Pelletier E."/>
            <person name="Niang G."/>
            <person name="Scheremetjew M."/>
            <person name="Finn R."/>
            <person name="Kale V."/>
            <person name="Holt S."/>
            <person name="Cochrane G."/>
            <person name="Meng A."/>
            <person name="Brown T."/>
            <person name="Cohen L."/>
        </authorList>
    </citation>
    <scope>NUCLEOTIDE SEQUENCE</scope>
    <source>
        <strain evidence="1">CCMP1510</strain>
    </source>
</reference>
<accession>A0A7S3NGK8</accession>